<keyword evidence="9" id="KW-0067">ATP-binding</keyword>
<dbReference type="SMART" id="SM00065">
    <property type="entry name" value="GAF"/>
    <property type="match status" value="1"/>
</dbReference>
<dbReference type="InterPro" id="IPR005467">
    <property type="entry name" value="His_kinase_dom"/>
</dbReference>
<dbReference type="eggNOG" id="COG2205">
    <property type="taxonomic scope" value="Bacteria"/>
</dbReference>
<evidence type="ECO:0000259" key="15">
    <source>
        <dbReference type="PROSITE" id="PS50113"/>
    </source>
</evidence>
<keyword evidence="6" id="KW-0812">Transmembrane</keyword>
<organism evidence="16 17">
    <name type="scientific">Thermobaculum terrenum (strain ATCC BAA-798 / CCMEE 7001 / YNP1)</name>
    <dbReference type="NCBI Taxonomy" id="525904"/>
    <lineage>
        <taxon>Bacteria</taxon>
        <taxon>Bacillati</taxon>
        <taxon>Chloroflexota</taxon>
        <taxon>Chloroflexia</taxon>
        <taxon>Candidatus Thermobaculales</taxon>
        <taxon>Candidatus Thermobaculaceae</taxon>
        <taxon>Thermobaculum</taxon>
    </lineage>
</organism>
<dbReference type="FunFam" id="3.30.565.10:FF:000006">
    <property type="entry name" value="Sensor histidine kinase WalK"/>
    <property type="match status" value="1"/>
</dbReference>
<dbReference type="InterPro" id="IPR013767">
    <property type="entry name" value="PAS_fold"/>
</dbReference>
<dbReference type="EMBL" id="CP001826">
    <property type="protein sequence ID" value="ACZ43452.1"/>
    <property type="molecule type" value="Genomic_DNA"/>
</dbReference>
<dbReference type="CDD" id="cd00075">
    <property type="entry name" value="HATPase"/>
    <property type="match status" value="1"/>
</dbReference>
<evidence type="ECO:0000259" key="13">
    <source>
        <dbReference type="PROSITE" id="PS50109"/>
    </source>
</evidence>
<dbReference type="InterPro" id="IPR050351">
    <property type="entry name" value="BphY/WalK/GraS-like"/>
</dbReference>
<dbReference type="SUPFAM" id="SSF55785">
    <property type="entry name" value="PYP-like sensor domain (PAS domain)"/>
    <property type="match status" value="1"/>
</dbReference>
<dbReference type="GO" id="GO:0007234">
    <property type="term" value="P:osmosensory signaling via phosphorelay pathway"/>
    <property type="evidence" value="ECO:0007669"/>
    <property type="project" value="TreeGrafter"/>
</dbReference>
<dbReference type="InterPro" id="IPR003661">
    <property type="entry name" value="HisK_dim/P_dom"/>
</dbReference>
<keyword evidence="10" id="KW-1133">Transmembrane helix</keyword>
<feature type="domain" description="Histidine kinase" evidence="13">
    <location>
        <begin position="319"/>
        <end position="543"/>
    </location>
</feature>
<keyword evidence="7" id="KW-0547">Nucleotide-binding</keyword>
<dbReference type="Proteomes" id="UP000000323">
    <property type="component" value="Chromosome 2"/>
</dbReference>
<dbReference type="HOGENOM" id="CLU_000445_114_71_0"/>
<evidence type="ECO:0000259" key="14">
    <source>
        <dbReference type="PROSITE" id="PS50112"/>
    </source>
</evidence>
<feature type="domain" description="PAS" evidence="14">
    <location>
        <begin position="11"/>
        <end position="80"/>
    </location>
</feature>
<dbReference type="Gene3D" id="3.30.450.40">
    <property type="match status" value="1"/>
</dbReference>
<dbReference type="SMART" id="SM00387">
    <property type="entry name" value="HATPase_c"/>
    <property type="match status" value="1"/>
</dbReference>
<dbReference type="PANTHER" id="PTHR42878:SF7">
    <property type="entry name" value="SENSOR HISTIDINE KINASE GLRK"/>
    <property type="match status" value="1"/>
</dbReference>
<dbReference type="SUPFAM" id="SSF47384">
    <property type="entry name" value="Homodimeric domain of signal transducing histidine kinase"/>
    <property type="match status" value="1"/>
</dbReference>
<dbReference type="NCBIfam" id="TIGR00229">
    <property type="entry name" value="sensory_box"/>
    <property type="match status" value="1"/>
</dbReference>
<evidence type="ECO:0000313" key="16">
    <source>
        <dbReference type="EMBL" id="ACZ43452.1"/>
    </source>
</evidence>
<dbReference type="CDD" id="cd00082">
    <property type="entry name" value="HisKA"/>
    <property type="match status" value="1"/>
</dbReference>
<comment type="subcellular location">
    <subcellularLocation>
        <location evidence="2">Membrane</location>
        <topology evidence="2">Multi-pass membrane protein</topology>
    </subcellularLocation>
</comment>
<accession>D1CI81</accession>
<evidence type="ECO:0000256" key="2">
    <source>
        <dbReference type="ARBA" id="ARBA00004141"/>
    </source>
</evidence>
<dbReference type="InterPro" id="IPR000014">
    <property type="entry name" value="PAS"/>
</dbReference>
<evidence type="ECO:0000256" key="9">
    <source>
        <dbReference type="ARBA" id="ARBA00022840"/>
    </source>
</evidence>
<dbReference type="InterPro" id="IPR004358">
    <property type="entry name" value="Sig_transdc_His_kin-like_C"/>
</dbReference>
<dbReference type="KEGG" id="ttr:Tter_2563"/>
<dbReference type="Pfam" id="PF13185">
    <property type="entry name" value="GAF_2"/>
    <property type="match status" value="1"/>
</dbReference>
<dbReference type="eggNOG" id="COG3852">
    <property type="taxonomic scope" value="Bacteria"/>
</dbReference>
<dbReference type="PRINTS" id="PR00344">
    <property type="entry name" value="BCTRLSENSOR"/>
</dbReference>
<dbReference type="EC" id="2.7.13.3" evidence="3"/>
<dbReference type="GO" id="GO:0016020">
    <property type="term" value="C:membrane"/>
    <property type="evidence" value="ECO:0007669"/>
    <property type="project" value="UniProtKB-SubCell"/>
</dbReference>
<dbReference type="GO" id="GO:0006355">
    <property type="term" value="P:regulation of DNA-templated transcription"/>
    <property type="evidence" value="ECO:0007669"/>
    <property type="project" value="InterPro"/>
</dbReference>
<keyword evidence="4" id="KW-0597">Phosphoprotein</keyword>
<comment type="catalytic activity">
    <reaction evidence="1">
        <text>ATP + protein L-histidine = ADP + protein N-phospho-L-histidine.</text>
        <dbReference type="EC" id="2.7.13.3"/>
    </reaction>
</comment>
<dbReference type="PROSITE" id="PS50109">
    <property type="entry name" value="HIS_KIN"/>
    <property type="match status" value="1"/>
</dbReference>
<dbReference type="InterPro" id="IPR003018">
    <property type="entry name" value="GAF"/>
</dbReference>
<dbReference type="InterPro" id="IPR000700">
    <property type="entry name" value="PAS-assoc_C"/>
</dbReference>
<dbReference type="Gene3D" id="3.30.565.10">
    <property type="entry name" value="Histidine kinase-like ATPase, C-terminal domain"/>
    <property type="match status" value="1"/>
</dbReference>
<dbReference type="Pfam" id="PF02518">
    <property type="entry name" value="HATPase_c"/>
    <property type="match status" value="1"/>
</dbReference>
<evidence type="ECO:0000256" key="5">
    <source>
        <dbReference type="ARBA" id="ARBA00022679"/>
    </source>
</evidence>
<evidence type="ECO:0000256" key="7">
    <source>
        <dbReference type="ARBA" id="ARBA00022741"/>
    </source>
</evidence>
<keyword evidence="8 16" id="KW-0418">Kinase</keyword>
<keyword evidence="11" id="KW-0902">Two-component regulatory system</keyword>
<dbReference type="InterPro" id="IPR029016">
    <property type="entry name" value="GAF-like_dom_sf"/>
</dbReference>
<dbReference type="SMART" id="SM00388">
    <property type="entry name" value="HisKA"/>
    <property type="match status" value="1"/>
</dbReference>
<dbReference type="PROSITE" id="PS50113">
    <property type="entry name" value="PAC"/>
    <property type="match status" value="1"/>
</dbReference>
<dbReference type="SMART" id="SM00091">
    <property type="entry name" value="PAS"/>
    <property type="match status" value="1"/>
</dbReference>
<dbReference type="STRING" id="525904.Tter_2563"/>
<dbReference type="PROSITE" id="PS50112">
    <property type="entry name" value="PAS"/>
    <property type="match status" value="1"/>
</dbReference>
<dbReference type="GO" id="GO:0005524">
    <property type="term" value="F:ATP binding"/>
    <property type="evidence" value="ECO:0007669"/>
    <property type="project" value="UniProtKB-KW"/>
</dbReference>
<evidence type="ECO:0000256" key="4">
    <source>
        <dbReference type="ARBA" id="ARBA00022553"/>
    </source>
</evidence>
<dbReference type="GO" id="GO:0000155">
    <property type="term" value="F:phosphorelay sensor kinase activity"/>
    <property type="evidence" value="ECO:0007669"/>
    <property type="project" value="InterPro"/>
</dbReference>
<protein>
    <recommendedName>
        <fullName evidence="3">histidine kinase</fullName>
        <ecNumber evidence="3">2.7.13.3</ecNumber>
    </recommendedName>
</protein>
<dbReference type="SUPFAM" id="SSF55781">
    <property type="entry name" value="GAF domain-like"/>
    <property type="match status" value="1"/>
</dbReference>
<evidence type="ECO:0000256" key="3">
    <source>
        <dbReference type="ARBA" id="ARBA00012438"/>
    </source>
</evidence>
<evidence type="ECO:0000313" key="17">
    <source>
        <dbReference type="Proteomes" id="UP000000323"/>
    </source>
</evidence>
<dbReference type="InterPro" id="IPR036890">
    <property type="entry name" value="HATPase_C_sf"/>
</dbReference>
<name>D1CI81_THET1</name>
<evidence type="ECO:0000256" key="6">
    <source>
        <dbReference type="ARBA" id="ARBA00022692"/>
    </source>
</evidence>
<dbReference type="GO" id="GO:0030295">
    <property type="term" value="F:protein kinase activator activity"/>
    <property type="evidence" value="ECO:0007669"/>
    <property type="project" value="TreeGrafter"/>
</dbReference>
<evidence type="ECO:0000256" key="8">
    <source>
        <dbReference type="ARBA" id="ARBA00022777"/>
    </source>
</evidence>
<evidence type="ECO:0000256" key="1">
    <source>
        <dbReference type="ARBA" id="ARBA00000085"/>
    </source>
</evidence>
<dbReference type="Gene3D" id="1.10.287.130">
    <property type="match status" value="1"/>
</dbReference>
<dbReference type="Pfam" id="PF00989">
    <property type="entry name" value="PAS"/>
    <property type="match status" value="1"/>
</dbReference>
<proteinExistence type="predicted"/>
<sequence length="543" mass="59911">MRTDAHNHRLDEGVLRQLLEMAPDAILTVDCEGLILFANSRTEQLFGYPREELLGQTIEILLPEQLREIHRHHRQEYYRAPRTRPMGIGLELWARRKDGTEFPVEISLSPLDTEHGLLVSAAVRDITPRKRLEEGLRFLSEASRLLASAIDRDTVLQVTARLPVPRLADCCIVDVLGGDGRLQRVAISHKDSDLEARLQEALGEYAAEPGSDHPVWRVLRTGRACLSSRPDEAGLGGSSSQLRLLEALAPRSYLCAPLVARDRVLGTILLLSSELDRYKEEELALGEELGRRAGVALDNAHLYQELQDAIKTRNDFLAMITHDLKTPLATAGTYLQALRLQLTTSGRDEDPGLKAILGNMERTIHQMADQVQELLDIARLQSGQELELARRPVSLAEIALQAVEDFRKTARGHQLRLRIDQPEPIGMWDAARLQRVVANLLSNAIKYSPEGGDVEVSVRLEGDANSGVGVLTVRDHGIGIPAAELRRVFDRFYRASNAKGSSGGTGMGLASAKQIVEQHGGTIEVDSKEGSGSTFTVRLPLQG</sequence>
<feature type="domain" description="PAC" evidence="15">
    <location>
        <begin position="88"/>
        <end position="138"/>
    </location>
</feature>
<gene>
    <name evidence="16" type="ordered locus">Tter_2563</name>
</gene>
<dbReference type="GO" id="GO:0000156">
    <property type="term" value="F:phosphorelay response regulator activity"/>
    <property type="evidence" value="ECO:0007669"/>
    <property type="project" value="TreeGrafter"/>
</dbReference>
<evidence type="ECO:0000256" key="12">
    <source>
        <dbReference type="ARBA" id="ARBA00023136"/>
    </source>
</evidence>
<dbReference type="InterPro" id="IPR036097">
    <property type="entry name" value="HisK_dim/P_sf"/>
</dbReference>
<dbReference type="AlphaFoldDB" id="D1CI81"/>
<evidence type="ECO:0000256" key="10">
    <source>
        <dbReference type="ARBA" id="ARBA00022989"/>
    </source>
</evidence>
<keyword evidence="12" id="KW-0472">Membrane</keyword>
<reference evidence="17" key="1">
    <citation type="journal article" date="2010" name="Stand. Genomic Sci.">
        <title>Complete genome sequence of 'Thermobaculum terrenum' type strain (YNP1).</title>
        <authorList>
            <person name="Kiss H."/>
            <person name="Cleland D."/>
            <person name="Lapidus A."/>
            <person name="Lucas S."/>
            <person name="Glavina Del Rio T."/>
            <person name="Nolan M."/>
            <person name="Tice H."/>
            <person name="Han C."/>
            <person name="Goodwin L."/>
            <person name="Pitluck S."/>
            <person name="Liolios K."/>
            <person name="Ivanova N."/>
            <person name="Mavromatis K."/>
            <person name="Ovchinnikova G."/>
            <person name="Pati A."/>
            <person name="Chen A."/>
            <person name="Palaniappan K."/>
            <person name="Land M."/>
            <person name="Hauser L."/>
            <person name="Chang Y."/>
            <person name="Jeffries C."/>
            <person name="Lu M."/>
            <person name="Brettin T."/>
            <person name="Detter J."/>
            <person name="Goker M."/>
            <person name="Tindall B."/>
            <person name="Beck B."/>
            <person name="McDermott T."/>
            <person name="Woyke T."/>
            <person name="Bristow J."/>
            <person name="Eisen J."/>
            <person name="Markowitz V."/>
            <person name="Hugenholtz P."/>
            <person name="Kyrpides N."/>
            <person name="Klenk H."/>
            <person name="Cheng J."/>
        </authorList>
    </citation>
    <scope>NUCLEOTIDE SEQUENCE [LARGE SCALE GENOMIC DNA]</scope>
    <source>
        <strain evidence="17">ATCC BAA-798 / YNP1</strain>
    </source>
</reference>
<dbReference type="InterPro" id="IPR003594">
    <property type="entry name" value="HATPase_dom"/>
</dbReference>
<dbReference type="InterPro" id="IPR035965">
    <property type="entry name" value="PAS-like_dom_sf"/>
</dbReference>
<dbReference type="Pfam" id="PF00512">
    <property type="entry name" value="HisKA"/>
    <property type="match status" value="1"/>
</dbReference>
<evidence type="ECO:0000256" key="11">
    <source>
        <dbReference type="ARBA" id="ARBA00023012"/>
    </source>
</evidence>
<dbReference type="Gene3D" id="3.30.450.20">
    <property type="entry name" value="PAS domain"/>
    <property type="match status" value="1"/>
</dbReference>
<keyword evidence="17" id="KW-1185">Reference proteome</keyword>
<dbReference type="SUPFAM" id="SSF55874">
    <property type="entry name" value="ATPase domain of HSP90 chaperone/DNA topoisomerase II/histidine kinase"/>
    <property type="match status" value="1"/>
</dbReference>
<keyword evidence="5 16" id="KW-0808">Transferase</keyword>
<dbReference type="CDD" id="cd00130">
    <property type="entry name" value="PAS"/>
    <property type="match status" value="1"/>
</dbReference>
<dbReference type="RefSeq" id="WP_012876483.1">
    <property type="nucleotide sequence ID" value="NC_013526.1"/>
</dbReference>
<dbReference type="PANTHER" id="PTHR42878">
    <property type="entry name" value="TWO-COMPONENT HISTIDINE KINASE"/>
    <property type="match status" value="1"/>
</dbReference>